<dbReference type="SUPFAM" id="SSF88713">
    <property type="entry name" value="Glycoside hydrolase/deacetylase"/>
    <property type="match status" value="1"/>
</dbReference>
<reference evidence="12" key="1">
    <citation type="submission" date="2020-06" db="EMBL/GenBank/DDBJ databases">
        <title>WGS assembly of Ceratodon purpureus strain R40.</title>
        <authorList>
            <person name="Carey S.B."/>
            <person name="Jenkins J."/>
            <person name="Shu S."/>
            <person name="Lovell J.T."/>
            <person name="Sreedasyam A."/>
            <person name="Maumus F."/>
            <person name="Tiley G.P."/>
            <person name="Fernandez-Pozo N."/>
            <person name="Barry K."/>
            <person name="Chen C."/>
            <person name="Wang M."/>
            <person name="Lipzen A."/>
            <person name="Daum C."/>
            <person name="Saski C.A."/>
            <person name="Payton A.C."/>
            <person name="Mcbreen J.C."/>
            <person name="Conrad R.E."/>
            <person name="Kollar L.M."/>
            <person name="Olsson S."/>
            <person name="Huttunen S."/>
            <person name="Landis J.B."/>
            <person name="Wickett N.J."/>
            <person name="Johnson M.G."/>
            <person name="Rensing S.A."/>
            <person name="Grimwood J."/>
            <person name="Schmutz J."/>
            <person name="Mcdaniel S.F."/>
        </authorList>
    </citation>
    <scope>NUCLEOTIDE SEQUENCE</scope>
    <source>
        <strain evidence="12">R40</strain>
    </source>
</reference>
<evidence type="ECO:0000256" key="1">
    <source>
        <dbReference type="ARBA" id="ARBA00000365"/>
    </source>
</evidence>
<dbReference type="FunFam" id="3.20.110.10:FF:000001">
    <property type="entry name" value="Alpha-mannosidase"/>
    <property type="match status" value="1"/>
</dbReference>
<dbReference type="Pfam" id="PF17677">
    <property type="entry name" value="Glyco_hydro38C2"/>
    <property type="match status" value="1"/>
</dbReference>
<dbReference type="Pfam" id="PF09261">
    <property type="entry name" value="Alpha-mann_mid"/>
    <property type="match status" value="1"/>
</dbReference>
<evidence type="ECO:0000256" key="8">
    <source>
        <dbReference type="ARBA" id="ARBA00023180"/>
    </source>
</evidence>
<evidence type="ECO:0000313" key="13">
    <source>
        <dbReference type="Proteomes" id="UP000822688"/>
    </source>
</evidence>
<feature type="domain" description="Glycoside hydrolase family 38 central" evidence="11">
    <location>
        <begin position="364"/>
        <end position="438"/>
    </location>
</feature>
<dbReference type="FunFam" id="2.60.40.1360:FF:000001">
    <property type="entry name" value="Alpha-mannosidase"/>
    <property type="match status" value="1"/>
</dbReference>
<feature type="signal peptide" evidence="10">
    <location>
        <begin position="1"/>
        <end position="24"/>
    </location>
</feature>
<keyword evidence="6 10" id="KW-0862">Zinc</keyword>
<evidence type="ECO:0000256" key="5">
    <source>
        <dbReference type="ARBA" id="ARBA00022801"/>
    </source>
</evidence>
<dbReference type="InterPro" id="IPR011013">
    <property type="entry name" value="Gal_mutarotase_sf_dom"/>
</dbReference>
<dbReference type="Pfam" id="PF07748">
    <property type="entry name" value="Glyco_hydro_38C"/>
    <property type="match status" value="1"/>
</dbReference>
<evidence type="ECO:0000313" key="12">
    <source>
        <dbReference type="EMBL" id="KAG0575492.1"/>
    </source>
</evidence>
<feature type="chain" id="PRO_5035966512" description="Alpha-mannosidase" evidence="10">
    <location>
        <begin position="25"/>
        <end position="1043"/>
    </location>
</feature>
<keyword evidence="5 10" id="KW-0378">Hydrolase</keyword>
<dbReference type="SUPFAM" id="SSF88688">
    <property type="entry name" value="Families 57/38 glycoside transferase middle domain"/>
    <property type="match status" value="1"/>
</dbReference>
<gene>
    <name evidence="12" type="ORF">KC19_5G007700</name>
</gene>
<dbReference type="GO" id="GO:0006013">
    <property type="term" value="P:mannose metabolic process"/>
    <property type="evidence" value="ECO:0007669"/>
    <property type="project" value="InterPro"/>
</dbReference>
<dbReference type="SMART" id="SM00872">
    <property type="entry name" value="Alpha-mann_mid"/>
    <property type="match status" value="1"/>
</dbReference>
<dbReference type="PANTHER" id="PTHR11607">
    <property type="entry name" value="ALPHA-MANNOSIDASE"/>
    <property type="match status" value="1"/>
</dbReference>
<dbReference type="GO" id="GO:0046872">
    <property type="term" value="F:metal ion binding"/>
    <property type="evidence" value="ECO:0007669"/>
    <property type="project" value="UniProtKB-KW"/>
</dbReference>
<dbReference type="PANTHER" id="PTHR11607:SF3">
    <property type="entry name" value="LYSOSOMAL ALPHA-MANNOSIDASE"/>
    <property type="match status" value="1"/>
</dbReference>
<evidence type="ECO:0000256" key="3">
    <source>
        <dbReference type="ARBA" id="ARBA00012752"/>
    </source>
</evidence>
<accession>A0A8T0HWJ6</accession>
<evidence type="ECO:0000256" key="6">
    <source>
        <dbReference type="ARBA" id="ARBA00022833"/>
    </source>
</evidence>
<dbReference type="InterPro" id="IPR013780">
    <property type="entry name" value="Glyco_hydro_b"/>
</dbReference>
<comment type="similarity">
    <text evidence="2 10">Belongs to the glycosyl hydrolase 38 family.</text>
</comment>
<keyword evidence="9 10" id="KW-0326">Glycosidase</keyword>
<comment type="cofactor">
    <cofactor evidence="10">
        <name>Zn(2+)</name>
        <dbReference type="ChEBI" id="CHEBI:29105"/>
    </cofactor>
    <text evidence="10">Binds 1 zinc ion per subunit.</text>
</comment>
<dbReference type="InterPro" id="IPR050843">
    <property type="entry name" value="Glycosyl_Hydrlase_38"/>
</dbReference>
<keyword evidence="4 10" id="KW-0479">Metal-binding</keyword>
<evidence type="ECO:0000256" key="2">
    <source>
        <dbReference type="ARBA" id="ARBA00009792"/>
    </source>
</evidence>
<evidence type="ECO:0000256" key="10">
    <source>
        <dbReference type="RuleBase" id="RU361199"/>
    </source>
</evidence>
<dbReference type="EMBL" id="CM026425">
    <property type="protein sequence ID" value="KAG0575492.1"/>
    <property type="molecule type" value="Genomic_DNA"/>
</dbReference>
<dbReference type="Proteomes" id="UP000822688">
    <property type="component" value="Chromosome 5"/>
</dbReference>
<dbReference type="FunFam" id="2.60.40.1180:FF:000015">
    <property type="entry name" value="Alpha-mannosidase"/>
    <property type="match status" value="1"/>
</dbReference>
<dbReference type="Gene3D" id="3.20.110.10">
    <property type="entry name" value="Glycoside hydrolase 38, N terminal domain"/>
    <property type="match status" value="1"/>
</dbReference>
<evidence type="ECO:0000256" key="4">
    <source>
        <dbReference type="ARBA" id="ARBA00022723"/>
    </source>
</evidence>
<dbReference type="Gene3D" id="2.60.40.1180">
    <property type="entry name" value="Golgi alpha-mannosidase II"/>
    <property type="match status" value="1"/>
</dbReference>
<protein>
    <recommendedName>
        <fullName evidence="3 10">Alpha-mannosidase</fullName>
        <ecNumber evidence="10">3.2.1.-</ecNumber>
    </recommendedName>
</protein>
<dbReference type="SUPFAM" id="SSF74650">
    <property type="entry name" value="Galactose mutarotase-like"/>
    <property type="match status" value="1"/>
</dbReference>
<evidence type="ECO:0000256" key="9">
    <source>
        <dbReference type="ARBA" id="ARBA00023295"/>
    </source>
</evidence>
<dbReference type="InterPro" id="IPR041147">
    <property type="entry name" value="GH38_C"/>
</dbReference>
<comment type="catalytic activity">
    <reaction evidence="1">
        <text>Hydrolysis of terminal, non-reducing alpha-D-mannose residues in alpha-D-mannosides.</text>
        <dbReference type="EC" id="3.2.1.24"/>
    </reaction>
</comment>
<proteinExistence type="inferred from homology"/>
<dbReference type="InterPro" id="IPR027291">
    <property type="entry name" value="Glyco_hydro_38_N_sf"/>
</dbReference>
<keyword evidence="7" id="KW-1015">Disulfide bond</keyword>
<dbReference type="InterPro" id="IPR011682">
    <property type="entry name" value="Glyco_hydro_38_C"/>
</dbReference>
<dbReference type="InterPro" id="IPR000602">
    <property type="entry name" value="Glyco_hydro_38_N"/>
</dbReference>
<keyword evidence="10" id="KW-0732">Signal</keyword>
<dbReference type="Gene3D" id="2.70.98.30">
    <property type="entry name" value="Golgi alpha-mannosidase II, domain 4"/>
    <property type="match status" value="1"/>
</dbReference>
<name>A0A8T0HWJ6_CERPU</name>
<dbReference type="AlphaFoldDB" id="A0A8T0HWJ6"/>
<dbReference type="InterPro" id="IPR015341">
    <property type="entry name" value="Glyco_hydro_38_cen"/>
</dbReference>
<dbReference type="GO" id="GO:0030246">
    <property type="term" value="F:carbohydrate binding"/>
    <property type="evidence" value="ECO:0007669"/>
    <property type="project" value="InterPro"/>
</dbReference>
<dbReference type="FunFam" id="1.20.1270.50:FF:000002">
    <property type="entry name" value="Alpha-mannosidase"/>
    <property type="match status" value="1"/>
</dbReference>
<dbReference type="FunFam" id="2.70.98.30:FF:000003">
    <property type="entry name" value="Alpha-mannosidase"/>
    <property type="match status" value="1"/>
</dbReference>
<keyword evidence="13" id="KW-1185">Reference proteome</keyword>
<dbReference type="Pfam" id="PF01074">
    <property type="entry name" value="Glyco_hydro_38N"/>
    <property type="match status" value="1"/>
</dbReference>
<dbReference type="InterPro" id="IPR011330">
    <property type="entry name" value="Glyco_hydro/deAcase_b/a-brl"/>
</dbReference>
<sequence length="1043" mass="117436">MVAMGIRMGALVAVLLLLVCRAAAMEQPFRFGARVYNTSGSVVEGKLNVHLVPHTHDDVGWLKTVDQYFVGSNNSIQVAAVQYILDSVVTALEQDPNRKFIYVEQAFFQRWWREQSPAKQYSVKKLVDSGQLEFINGGFCMHDEAATHYVDMVDQTTLGHRFIMDQFGKVPRIGWQIDPFGHSAVQAYLLGAEVGFDAFFFARADYQDIVKRRKERTMEVIWQGSKSLGASAEIFAGLLTHHYEPPHEFNFDIDSPNSPIQDDPSLYGYNVPELVDLFVQYINNQSKEFRTNHIMWTMGDDFAYENANTWFKQMDKLIHYVNMDGRVNAFYSTPSIYVDAVHAANATWHVKTDDYFPYSDCPHCFWTGYFTSRPALKGYVRKLSGLLQAARQVEFLVGRKASGPNTDSLEEAVAILQHHDGVSGTERQHVADDYATRLATGAYEAGKVFNKALASLISTKAAENVPLVEEETSFKPGLRELKDTLFVPSFRNSDLELVQCNLLNVSYCPPTEVDLKSGKSFVVVAYNPLGWEREDFVRVPVSSSKIEVIDAEGNAIPSQLIPVTDADRKLRDKYVNLHEGVSAGVAPKFFLVFAAAVPPFGYTSFVVQPSSSSRNVAKMSSYETRRVARSIYLKSSNLHLTFSKDTGLLTQMTNRNTGVSTRMEQSYCWYNGSSGITEEDLNQASGAYLFRPNTSECFSFEDSQRLVTVFRGPLVEEVHQQFSPWISQVIRVYKNAEEAEVQFTVGPIPVDDSNGKEIVTKLTTPLKTKKTFYTDSNGRDFLKRVRDYRPDWDLDVKEPVAGNYYPLNLGIYMNDTETDVSVLVDRALGGASIADGQLEIMLHRRLLYDDHRGVGEALNETVCKSDNQCEGLTVKGTFYINTSPSEEAAQWRRIKGQQIFMPIQLAFSVLEDGNKEILHSPSFSALKKGYELPQNIAIMTLQEMVDGQVLLRLANIFEADESEKLSKTSTVDLSDLFPNKKIKGVIEATLSANQEKSSVKKLKWNVEGNVPNQKDILRGRPMLEDDTNVEIAPMEIRTFYISF</sequence>
<evidence type="ECO:0000259" key="11">
    <source>
        <dbReference type="SMART" id="SM00872"/>
    </source>
</evidence>
<dbReference type="Gene3D" id="2.60.40.1360">
    <property type="match status" value="1"/>
</dbReference>
<dbReference type="GO" id="GO:0004559">
    <property type="term" value="F:alpha-mannosidase activity"/>
    <property type="evidence" value="ECO:0007669"/>
    <property type="project" value="UniProtKB-EC"/>
</dbReference>
<keyword evidence="8" id="KW-0325">Glycoprotein</keyword>
<dbReference type="InterPro" id="IPR037094">
    <property type="entry name" value="Glyco_hydro_38_cen_sf"/>
</dbReference>
<evidence type="ECO:0000256" key="7">
    <source>
        <dbReference type="ARBA" id="ARBA00023157"/>
    </source>
</evidence>
<dbReference type="CDD" id="cd10810">
    <property type="entry name" value="GH38N_AMII_LAM_like"/>
    <property type="match status" value="1"/>
</dbReference>
<dbReference type="InterPro" id="IPR028995">
    <property type="entry name" value="Glyco_hydro_57/38_cen_sf"/>
</dbReference>
<organism evidence="12 13">
    <name type="scientific">Ceratodon purpureus</name>
    <name type="common">Fire moss</name>
    <name type="synonym">Dicranum purpureum</name>
    <dbReference type="NCBI Taxonomy" id="3225"/>
    <lineage>
        <taxon>Eukaryota</taxon>
        <taxon>Viridiplantae</taxon>
        <taxon>Streptophyta</taxon>
        <taxon>Embryophyta</taxon>
        <taxon>Bryophyta</taxon>
        <taxon>Bryophytina</taxon>
        <taxon>Bryopsida</taxon>
        <taxon>Dicranidae</taxon>
        <taxon>Pseudoditrichales</taxon>
        <taxon>Ditrichaceae</taxon>
        <taxon>Ceratodon</taxon>
    </lineage>
</organism>
<dbReference type="FunFam" id="1.20.1270.50:FF:000003">
    <property type="entry name" value="Alpha-mannosidase"/>
    <property type="match status" value="1"/>
</dbReference>
<comment type="caution">
    <text evidence="12">The sequence shown here is derived from an EMBL/GenBank/DDBJ whole genome shotgun (WGS) entry which is preliminary data.</text>
</comment>
<dbReference type="Gene3D" id="1.20.1270.50">
    <property type="entry name" value="Glycoside hydrolase family 38, central domain"/>
    <property type="match status" value="2"/>
</dbReference>
<dbReference type="EC" id="3.2.1.-" evidence="10"/>